<reference evidence="2 3" key="1">
    <citation type="journal article" date="2024" name="Science">
        <title>Giant polyketide synthase enzymes in the biosynthesis of giant marine polyether toxins.</title>
        <authorList>
            <person name="Fallon T.R."/>
            <person name="Shende V.V."/>
            <person name="Wierzbicki I.H."/>
            <person name="Pendleton A.L."/>
            <person name="Watervoot N.F."/>
            <person name="Auber R.P."/>
            <person name="Gonzalez D.J."/>
            <person name="Wisecaver J.H."/>
            <person name="Moore B.S."/>
        </authorList>
    </citation>
    <scope>NUCLEOTIDE SEQUENCE [LARGE SCALE GENOMIC DNA]</scope>
    <source>
        <strain evidence="2 3">12B1</strain>
    </source>
</reference>
<sequence>MTRCVPHKSHFMPTSANAHDLPLFLHSSARESREPNSVSHHNRSVETALEPWKLLCSSHSLDDESDDDEPPREAPPHWAPKPRRRLIVPSPKQAQTLA</sequence>
<organism evidence="2 3">
    <name type="scientific">Prymnesium parvum</name>
    <name type="common">Toxic golden alga</name>
    <dbReference type="NCBI Taxonomy" id="97485"/>
    <lineage>
        <taxon>Eukaryota</taxon>
        <taxon>Haptista</taxon>
        <taxon>Haptophyta</taxon>
        <taxon>Prymnesiophyceae</taxon>
        <taxon>Prymnesiales</taxon>
        <taxon>Prymnesiaceae</taxon>
        <taxon>Prymnesium</taxon>
    </lineage>
</organism>
<protein>
    <submittedName>
        <fullName evidence="2">Uncharacterized protein</fullName>
    </submittedName>
</protein>
<feature type="region of interest" description="Disordered" evidence="1">
    <location>
        <begin position="1"/>
        <end position="20"/>
    </location>
</feature>
<name>A0AB34IG13_PRYPA</name>
<accession>A0AB34IG13</accession>
<evidence type="ECO:0000256" key="1">
    <source>
        <dbReference type="SAM" id="MobiDB-lite"/>
    </source>
</evidence>
<dbReference type="AlphaFoldDB" id="A0AB34IG13"/>
<keyword evidence="3" id="KW-1185">Reference proteome</keyword>
<feature type="compositionally biased region" description="Basic residues" evidence="1">
    <location>
        <begin position="1"/>
        <end position="10"/>
    </location>
</feature>
<feature type="region of interest" description="Disordered" evidence="1">
    <location>
        <begin position="58"/>
        <end position="98"/>
    </location>
</feature>
<gene>
    <name evidence="2" type="ORF">AB1Y20_014155</name>
</gene>
<proteinExistence type="predicted"/>
<comment type="caution">
    <text evidence="2">The sequence shown here is derived from an EMBL/GenBank/DDBJ whole genome shotgun (WGS) entry which is preliminary data.</text>
</comment>
<dbReference type="Proteomes" id="UP001515480">
    <property type="component" value="Unassembled WGS sequence"/>
</dbReference>
<evidence type="ECO:0000313" key="2">
    <source>
        <dbReference type="EMBL" id="KAL1496549.1"/>
    </source>
</evidence>
<dbReference type="EMBL" id="JBGBPQ010000028">
    <property type="protein sequence ID" value="KAL1496549.1"/>
    <property type="molecule type" value="Genomic_DNA"/>
</dbReference>
<evidence type="ECO:0000313" key="3">
    <source>
        <dbReference type="Proteomes" id="UP001515480"/>
    </source>
</evidence>